<keyword evidence="1" id="KW-1133">Transmembrane helix</keyword>
<dbReference type="EMBL" id="MNCJ02000323">
    <property type="protein sequence ID" value="KAF5794486.1"/>
    <property type="molecule type" value="Genomic_DNA"/>
</dbReference>
<reference evidence="2" key="2">
    <citation type="submission" date="2020-06" db="EMBL/GenBank/DDBJ databases">
        <title>Helianthus annuus Genome sequencing and assembly Release 2.</title>
        <authorList>
            <person name="Gouzy J."/>
            <person name="Langlade N."/>
            <person name="Munos S."/>
        </authorList>
    </citation>
    <scope>NUCLEOTIDE SEQUENCE</scope>
    <source>
        <tissue evidence="2">Leaves</tissue>
    </source>
</reference>
<feature type="transmembrane region" description="Helical" evidence="1">
    <location>
        <begin position="21"/>
        <end position="42"/>
    </location>
</feature>
<dbReference type="AlphaFoldDB" id="A0A9K3ICR1"/>
<evidence type="ECO:0000256" key="1">
    <source>
        <dbReference type="SAM" id="Phobius"/>
    </source>
</evidence>
<evidence type="ECO:0000313" key="3">
    <source>
        <dbReference type="Proteomes" id="UP000215914"/>
    </source>
</evidence>
<comment type="caution">
    <text evidence="2">The sequence shown here is derived from an EMBL/GenBank/DDBJ whole genome shotgun (WGS) entry which is preliminary data.</text>
</comment>
<keyword evidence="1" id="KW-0812">Transmembrane</keyword>
<organism evidence="2 3">
    <name type="scientific">Helianthus annuus</name>
    <name type="common">Common sunflower</name>
    <dbReference type="NCBI Taxonomy" id="4232"/>
    <lineage>
        <taxon>Eukaryota</taxon>
        <taxon>Viridiplantae</taxon>
        <taxon>Streptophyta</taxon>
        <taxon>Embryophyta</taxon>
        <taxon>Tracheophyta</taxon>
        <taxon>Spermatophyta</taxon>
        <taxon>Magnoliopsida</taxon>
        <taxon>eudicotyledons</taxon>
        <taxon>Gunneridae</taxon>
        <taxon>Pentapetalae</taxon>
        <taxon>asterids</taxon>
        <taxon>campanulids</taxon>
        <taxon>Asterales</taxon>
        <taxon>Asteraceae</taxon>
        <taxon>Asteroideae</taxon>
        <taxon>Heliantheae alliance</taxon>
        <taxon>Heliantheae</taxon>
        <taxon>Helianthus</taxon>
    </lineage>
</organism>
<evidence type="ECO:0000313" key="2">
    <source>
        <dbReference type="EMBL" id="KAF5794486.1"/>
    </source>
</evidence>
<dbReference type="Proteomes" id="UP000215914">
    <property type="component" value="Unassembled WGS sequence"/>
</dbReference>
<dbReference type="Gramene" id="mRNA:HanXRQr2_Chr08g0328611">
    <property type="protein sequence ID" value="mRNA:HanXRQr2_Chr08g0328611"/>
    <property type="gene ID" value="HanXRQr2_Chr08g0328611"/>
</dbReference>
<accession>A0A9K3ICR1</accession>
<keyword evidence="1" id="KW-0472">Membrane</keyword>
<name>A0A9K3ICR1_HELAN</name>
<keyword evidence="3" id="KW-1185">Reference proteome</keyword>
<gene>
    <name evidence="2" type="ORF">HanXRQr2_Chr08g0328611</name>
</gene>
<sequence>MATCENKRKENSDIIPEYIHTIIRMTPSIFIQAFCIFAIGGVY</sequence>
<protein>
    <submittedName>
        <fullName evidence="2">Uncharacterized protein</fullName>
    </submittedName>
</protein>
<reference evidence="2" key="1">
    <citation type="journal article" date="2017" name="Nature">
        <title>The sunflower genome provides insights into oil metabolism, flowering and Asterid evolution.</title>
        <authorList>
            <person name="Badouin H."/>
            <person name="Gouzy J."/>
            <person name="Grassa C.J."/>
            <person name="Murat F."/>
            <person name="Staton S.E."/>
            <person name="Cottret L."/>
            <person name="Lelandais-Briere C."/>
            <person name="Owens G.L."/>
            <person name="Carrere S."/>
            <person name="Mayjonade B."/>
            <person name="Legrand L."/>
            <person name="Gill N."/>
            <person name="Kane N.C."/>
            <person name="Bowers J.E."/>
            <person name="Hubner S."/>
            <person name="Bellec A."/>
            <person name="Berard A."/>
            <person name="Berges H."/>
            <person name="Blanchet N."/>
            <person name="Boniface M.C."/>
            <person name="Brunel D."/>
            <person name="Catrice O."/>
            <person name="Chaidir N."/>
            <person name="Claudel C."/>
            <person name="Donnadieu C."/>
            <person name="Faraut T."/>
            <person name="Fievet G."/>
            <person name="Helmstetter N."/>
            <person name="King M."/>
            <person name="Knapp S.J."/>
            <person name="Lai Z."/>
            <person name="Le Paslier M.C."/>
            <person name="Lippi Y."/>
            <person name="Lorenzon L."/>
            <person name="Mandel J.R."/>
            <person name="Marage G."/>
            <person name="Marchand G."/>
            <person name="Marquand E."/>
            <person name="Bret-Mestries E."/>
            <person name="Morien E."/>
            <person name="Nambeesan S."/>
            <person name="Nguyen T."/>
            <person name="Pegot-Espagnet P."/>
            <person name="Pouilly N."/>
            <person name="Raftis F."/>
            <person name="Sallet E."/>
            <person name="Schiex T."/>
            <person name="Thomas J."/>
            <person name="Vandecasteele C."/>
            <person name="Vares D."/>
            <person name="Vear F."/>
            <person name="Vautrin S."/>
            <person name="Crespi M."/>
            <person name="Mangin B."/>
            <person name="Burke J.M."/>
            <person name="Salse J."/>
            <person name="Munos S."/>
            <person name="Vincourt P."/>
            <person name="Rieseberg L.H."/>
            <person name="Langlade N.B."/>
        </authorList>
    </citation>
    <scope>NUCLEOTIDE SEQUENCE</scope>
    <source>
        <tissue evidence="2">Leaves</tissue>
    </source>
</reference>
<proteinExistence type="predicted"/>